<sequence>MIVIIAVIVVLMLALFFVNQYKNNRAMDSNENPYDKENLKQSTIDQLNDPNYQNQITPDKLAKKLDDKENITVYFYSPECIHCQRTTPILVPLAKDLDVDIEKLNLLEYEDQWDQYGITGTPTLVRFENGKEVARIEGEQDKSSLKTFLEQEVLHE</sequence>
<keyword evidence="2" id="KW-1015">Disulfide bond</keyword>
<keyword evidence="3" id="KW-0676">Redox-active center</keyword>
<dbReference type="EMBL" id="JAROCA020000001">
    <property type="protein sequence ID" value="MDY0406226.1"/>
    <property type="molecule type" value="Genomic_DNA"/>
</dbReference>
<evidence type="ECO:0000256" key="3">
    <source>
        <dbReference type="ARBA" id="ARBA00023284"/>
    </source>
</evidence>
<keyword evidence="6" id="KW-1185">Reference proteome</keyword>
<dbReference type="CDD" id="cd02947">
    <property type="entry name" value="TRX_family"/>
    <property type="match status" value="1"/>
</dbReference>
<dbReference type="SUPFAM" id="SSF52833">
    <property type="entry name" value="Thioredoxin-like"/>
    <property type="match status" value="1"/>
</dbReference>
<dbReference type="Pfam" id="PF00085">
    <property type="entry name" value="Thioredoxin"/>
    <property type="match status" value="1"/>
</dbReference>
<comment type="similarity">
    <text evidence="1">Belongs to the thioredoxin family.</text>
</comment>
<dbReference type="PROSITE" id="PS51352">
    <property type="entry name" value="THIOREDOXIN_2"/>
    <property type="match status" value="1"/>
</dbReference>
<dbReference type="RefSeq" id="WP_320384742.1">
    <property type="nucleotide sequence ID" value="NZ_JAROCA020000001.1"/>
</dbReference>
<accession>A0ABU5CJX8</accession>
<organism evidence="5 6">
    <name type="scientific">Tigheibacillus jepli</name>
    <dbReference type="NCBI Taxonomy" id="3035914"/>
    <lineage>
        <taxon>Bacteria</taxon>
        <taxon>Bacillati</taxon>
        <taxon>Bacillota</taxon>
        <taxon>Bacilli</taxon>
        <taxon>Bacillales</taxon>
        <taxon>Bacillaceae</taxon>
        <taxon>Tigheibacillus</taxon>
    </lineage>
</organism>
<gene>
    <name evidence="5" type="ORF">P5G51_013255</name>
</gene>
<evidence type="ECO:0000259" key="4">
    <source>
        <dbReference type="PROSITE" id="PS51352"/>
    </source>
</evidence>
<comment type="caution">
    <text evidence="5">The sequence shown here is derived from an EMBL/GenBank/DDBJ whole genome shotgun (WGS) entry which is preliminary data.</text>
</comment>
<name>A0ABU5CJX8_9BACI</name>
<dbReference type="InterPro" id="IPR013766">
    <property type="entry name" value="Thioredoxin_domain"/>
</dbReference>
<protein>
    <submittedName>
        <fullName evidence="5">Thioredoxin family protein</fullName>
    </submittedName>
</protein>
<dbReference type="PANTHER" id="PTHR45663">
    <property type="entry name" value="GEO12009P1"/>
    <property type="match status" value="1"/>
</dbReference>
<evidence type="ECO:0000256" key="2">
    <source>
        <dbReference type="ARBA" id="ARBA00023157"/>
    </source>
</evidence>
<evidence type="ECO:0000256" key="1">
    <source>
        <dbReference type="ARBA" id="ARBA00008987"/>
    </source>
</evidence>
<evidence type="ECO:0000313" key="6">
    <source>
        <dbReference type="Proteomes" id="UP001228376"/>
    </source>
</evidence>
<dbReference type="InterPro" id="IPR036249">
    <property type="entry name" value="Thioredoxin-like_sf"/>
</dbReference>
<dbReference type="Proteomes" id="UP001228376">
    <property type="component" value="Unassembled WGS sequence"/>
</dbReference>
<feature type="domain" description="Thioredoxin" evidence="4">
    <location>
        <begin position="38"/>
        <end position="154"/>
    </location>
</feature>
<reference evidence="5 6" key="1">
    <citation type="submission" date="2023-10" db="EMBL/GenBank/DDBJ databases">
        <title>179-bfca-hs.</title>
        <authorList>
            <person name="Miliotis G."/>
            <person name="Sengupta P."/>
            <person name="Hameed A."/>
            <person name="Chuvochina M."/>
            <person name="Mcdonagh F."/>
            <person name="Simpson A.C."/>
            <person name="Singh N.K."/>
            <person name="Rekha P.D."/>
            <person name="Raman K."/>
            <person name="Hugenholtz P."/>
            <person name="Venkateswaran K."/>
        </authorList>
    </citation>
    <scope>NUCLEOTIDE SEQUENCE [LARGE SCALE GENOMIC DNA]</scope>
    <source>
        <strain evidence="5 6">179-BFC-A-HS</strain>
    </source>
</reference>
<evidence type="ECO:0000313" key="5">
    <source>
        <dbReference type="EMBL" id="MDY0406226.1"/>
    </source>
</evidence>
<proteinExistence type="inferred from homology"/>
<dbReference type="PANTHER" id="PTHR45663:SF11">
    <property type="entry name" value="GEO12009P1"/>
    <property type="match status" value="1"/>
</dbReference>
<dbReference type="Gene3D" id="3.40.30.10">
    <property type="entry name" value="Glutaredoxin"/>
    <property type="match status" value="1"/>
</dbReference>